<evidence type="ECO:0000256" key="12">
    <source>
        <dbReference type="PIRSR" id="PIRSR611150-2"/>
    </source>
</evidence>
<evidence type="ECO:0000256" key="4">
    <source>
        <dbReference type="ARBA" id="ARBA00022487"/>
    </source>
</evidence>
<evidence type="ECO:0000256" key="11">
    <source>
        <dbReference type="PIRSR" id="PIRSR611150-1"/>
    </source>
</evidence>
<reference evidence="14 15" key="1">
    <citation type="journal article" date="2018" name="Mol. Ecol.">
        <title>The obligate alkalophilic soda-lake fungus Sodiomyces alkalinus has shifted to a protein diet.</title>
        <authorList>
            <person name="Grum-Grzhimaylo A.A."/>
            <person name="Falkoski D.L."/>
            <person name="van den Heuvel J."/>
            <person name="Valero-Jimenez C.A."/>
            <person name="Min B."/>
            <person name="Choi I.G."/>
            <person name="Lipzen A."/>
            <person name="Daum C.G."/>
            <person name="Aanen D.K."/>
            <person name="Tsang A."/>
            <person name="Henrissat B."/>
            <person name="Bilanenko E.N."/>
            <person name="de Vries R.P."/>
            <person name="van Kan J.A.L."/>
            <person name="Grigoriev I.V."/>
            <person name="Debets A.J.M."/>
        </authorList>
    </citation>
    <scope>NUCLEOTIDE SEQUENCE [LARGE SCALE GENOMIC DNA]</scope>
    <source>
        <strain evidence="14 15">F11</strain>
    </source>
</reference>
<evidence type="ECO:0000256" key="1">
    <source>
        <dbReference type="ARBA" id="ARBA00004613"/>
    </source>
</evidence>
<keyword evidence="4 13" id="KW-0719">Serine esterase</keyword>
<keyword evidence="6 13" id="KW-0732">Signal</keyword>
<comment type="subcellular location">
    <subcellularLocation>
        <location evidence="1 13">Secreted</location>
    </subcellularLocation>
</comment>
<evidence type="ECO:0000313" key="15">
    <source>
        <dbReference type="Proteomes" id="UP000272025"/>
    </source>
</evidence>
<dbReference type="InterPro" id="IPR000675">
    <property type="entry name" value="Cutinase/axe"/>
</dbReference>
<feature type="active site" description="Nucleophile" evidence="11">
    <location>
        <position position="139"/>
    </location>
</feature>
<evidence type="ECO:0000256" key="9">
    <source>
        <dbReference type="ARBA" id="ARBA00023157"/>
    </source>
</evidence>
<dbReference type="EMBL" id="ML119051">
    <property type="protein sequence ID" value="ROT43763.1"/>
    <property type="molecule type" value="Genomic_DNA"/>
</dbReference>
<dbReference type="Gene3D" id="3.40.50.1820">
    <property type="entry name" value="alpha/beta hydrolase"/>
    <property type="match status" value="1"/>
</dbReference>
<dbReference type="PANTHER" id="PTHR48250">
    <property type="entry name" value="CUTINASE 2-RELATED"/>
    <property type="match status" value="1"/>
</dbReference>
<evidence type="ECO:0000256" key="2">
    <source>
        <dbReference type="ARBA" id="ARBA00007534"/>
    </source>
</evidence>
<comment type="similarity">
    <text evidence="2 13">Belongs to the cutinase family.</text>
</comment>
<keyword evidence="15" id="KW-1185">Reference proteome</keyword>
<evidence type="ECO:0000313" key="14">
    <source>
        <dbReference type="EMBL" id="ROT43763.1"/>
    </source>
</evidence>
<dbReference type="InterPro" id="IPR043579">
    <property type="entry name" value="CUTINASE_2"/>
</dbReference>
<keyword evidence="9 12" id="KW-1015">Disulfide bond</keyword>
<evidence type="ECO:0000256" key="8">
    <source>
        <dbReference type="ARBA" id="ARBA00023026"/>
    </source>
</evidence>
<comment type="function">
    <text evidence="13">Catalyzes the hydrolysis of complex carboxylic polyesters found in the cell wall of plants. Degrades cutin, a macromolecule that forms the structure of the plant cuticle.</text>
</comment>
<dbReference type="InterPro" id="IPR029058">
    <property type="entry name" value="AB_hydrolase_fold"/>
</dbReference>
<keyword evidence="8" id="KW-0843">Virulence</keyword>
<dbReference type="SMART" id="SM01110">
    <property type="entry name" value="Cutinase"/>
    <property type="match status" value="1"/>
</dbReference>
<evidence type="ECO:0000256" key="3">
    <source>
        <dbReference type="ARBA" id="ARBA00013095"/>
    </source>
</evidence>
<dbReference type="PANTHER" id="PTHR48250:SF3">
    <property type="entry name" value="CUTINASE 1-RELATED"/>
    <property type="match status" value="1"/>
</dbReference>
<dbReference type="GO" id="GO:0005576">
    <property type="term" value="C:extracellular region"/>
    <property type="evidence" value="ECO:0007669"/>
    <property type="project" value="UniProtKB-SubCell"/>
</dbReference>
<dbReference type="GO" id="GO:0050525">
    <property type="term" value="F:cutinase activity"/>
    <property type="evidence" value="ECO:0007669"/>
    <property type="project" value="UniProtKB-UniRule"/>
</dbReference>
<dbReference type="SUPFAM" id="SSF53474">
    <property type="entry name" value="alpha/beta-Hydrolases"/>
    <property type="match status" value="1"/>
</dbReference>
<name>A0A3N2QAH6_SODAK</name>
<dbReference type="GeneID" id="39581843"/>
<dbReference type="PROSITE" id="PS00931">
    <property type="entry name" value="CUTINASE_2"/>
    <property type="match status" value="1"/>
</dbReference>
<feature type="active site" description="Proton donor/acceptor" evidence="11">
    <location>
        <position position="207"/>
    </location>
</feature>
<keyword evidence="5 13" id="KW-0964">Secreted</keyword>
<dbReference type="PRINTS" id="PR00129">
    <property type="entry name" value="CUTINASE"/>
</dbReference>
<dbReference type="InterPro" id="IPR011150">
    <property type="entry name" value="Cutinase_monf"/>
</dbReference>
<dbReference type="FunFam" id="3.40.50.1820:FF:000235">
    <property type="entry name" value="Cutinase 1"/>
    <property type="match status" value="1"/>
</dbReference>
<gene>
    <name evidence="14" type="ORF">SODALDRAFT_348402</name>
</gene>
<dbReference type="EC" id="3.1.1.74" evidence="3 13"/>
<sequence>MKFFSAVTLLAGLAAALPTAVDVAEDSSLETRQLFGSTSRDLENGNSRNCPPIIFIFARGSTESGNLGTLGGPVGDGLQSTFGRSNVWVQGVGGRYSASLGDNALPRGTSRAAITEMVGLFNMANSKCPNAKIVSGGYSQGAALTAAAIEDVSSAIRNNIVGVVLFGYTKNLQNRGGIPSYPSSNLKVYCNTGDLVCTGSLVVTAAHLTYGSDARRDAPRFLAARINAS</sequence>
<proteinExistence type="inferred from homology"/>
<evidence type="ECO:0000256" key="5">
    <source>
        <dbReference type="ARBA" id="ARBA00022525"/>
    </source>
</evidence>
<dbReference type="GO" id="GO:0016052">
    <property type="term" value="P:carbohydrate catabolic process"/>
    <property type="evidence" value="ECO:0007669"/>
    <property type="project" value="TreeGrafter"/>
</dbReference>
<dbReference type="InterPro" id="IPR043580">
    <property type="entry name" value="CUTINASE_1"/>
</dbReference>
<evidence type="ECO:0000256" key="6">
    <source>
        <dbReference type="ARBA" id="ARBA00022729"/>
    </source>
</evidence>
<organism evidence="14 15">
    <name type="scientific">Sodiomyces alkalinus (strain CBS 110278 / VKM F-3762 / F11)</name>
    <name type="common">Alkaliphilic filamentous fungus</name>
    <dbReference type="NCBI Taxonomy" id="1314773"/>
    <lineage>
        <taxon>Eukaryota</taxon>
        <taxon>Fungi</taxon>
        <taxon>Dikarya</taxon>
        <taxon>Ascomycota</taxon>
        <taxon>Pezizomycotina</taxon>
        <taxon>Sordariomycetes</taxon>
        <taxon>Hypocreomycetidae</taxon>
        <taxon>Glomerellales</taxon>
        <taxon>Plectosphaerellaceae</taxon>
        <taxon>Sodiomyces</taxon>
    </lineage>
</organism>
<feature type="signal peptide" evidence="13">
    <location>
        <begin position="1"/>
        <end position="16"/>
    </location>
</feature>
<accession>A0A3N2QAH6</accession>
<dbReference type="AlphaFoldDB" id="A0A3N2QAH6"/>
<feature type="disulfide bond" evidence="12">
    <location>
        <begin position="50"/>
        <end position="128"/>
    </location>
</feature>
<keyword evidence="7 13" id="KW-0378">Hydrolase</keyword>
<feature type="chain" id="PRO_5017846789" description="Cutinase" evidence="13">
    <location>
        <begin position="17"/>
        <end position="229"/>
    </location>
</feature>
<dbReference type="PROSITE" id="PS00155">
    <property type="entry name" value="CUTINASE_1"/>
    <property type="match status" value="1"/>
</dbReference>
<comment type="catalytic activity">
    <reaction evidence="10 13">
        <text>cutin + H2O = cutin monomers.</text>
        <dbReference type="EC" id="3.1.1.74"/>
    </reaction>
</comment>
<feature type="disulfide bond" evidence="12">
    <location>
        <begin position="190"/>
        <end position="197"/>
    </location>
</feature>
<dbReference type="OrthoDB" id="3225429at2759"/>
<evidence type="ECO:0000256" key="7">
    <source>
        <dbReference type="ARBA" id="ARBA00022801"/>
    </source>
</evidence>
<evidence type="ECO:0000256" key="13">
    <source>
        <dbReference type="RuleBase" id="RU361263"/>
    </source>
</evidence>
<evidence type="ECO:0000256" key="10">
    <source>
        <dbReference type="ARBA" id="ARBA00034045"/>
    </source>
</evidence>
<dbReference type="Proteomes" id="UP000272025">
    <property type="component" value="Unassembled WGS sequence"/>
</dbReference>
<dbReference type="Pfam" id="PF01083">
    <property type="entry name" value="Cutinase"/>
    <property type="match status" value="1"/>
</dbReference>
<dbReference type="RefSeq" id="XP_028471569.1">
    <property type="nucleotide sequence ID" value="XM_028613365.1"/>
</dbReference>
<protein>
    <recommendedName>
        <fullName evidence="3 13">Cutinase</fullName>
        <ecNumber evidence="3 13">3.1.1.74</ecNumber>
    </recommendedName>
</protein>
<feature type="active site" evidence="11">
    <location>
        <position position="194"/>
    </location>
</feature>